<dbReference type="RefSeq" id="WP_076879465.1">
    <property type="nucleotide sequence ID" value="NZ_MLCN01000082.1"/>
</dbReference>
<evidence type="ECO:0000313" key="1">
    <source>
        <dbReference type="EMBL" id="ONG37031.1"/>
    </source>
</evidence>
<reference evidence="1 2" key="1">
    <citation type="submission" date="2016-10" db="EMBL/GenBank/DDBJ databases">
        <title>Draft Genome sequence of Alkanindiges sp. strain H1.</title>
        <authorList>
            <person name="Subhash Y."/>
            <person name="Lee S."/>
        </authorList>
    </citation>
    <scope>NUCLEOTIDE SEQUENCE [LARGE SCALE GENOMIC DNA]</scope>
    <source>
        <strain evidence="1 2">H1</strain>
    </source>
</reference>
<dbReference type="AlphaFoldDB" id="A0A1S8CQH8"/>
<organism evidence="1 2">
    <name type="scientific">Alkanindiges hydrocarboniclasticus</name>
    <dbReference type="NCBI Taxonomy" id="1907941"/>
    <lineage>
        <taxon>Bacteria</taxon>
        <taxon>Pseudomonadati</taxon>
        <taxon>Pseudomonadota</taxon>
        <taxon>Gammaproteobacteria</taxon>
        <taxon>Moraxellales</taxon>
        <taxon>Moraxellaceae</taxon>
        <taxon>Alkanindiges</taxon>
    </lineage>
</organism>
<keyword evidence="2" id="KW-1185">Reference proteome</keyword>
<evidence type="ECO:0000313" key="2">
    <source>
        <dbReference type="Proteomes" id="UP000192132"/>
    </source>
</evidence>
<gene>
    <name evidence="1" type="ORF">BKE30_15425</name>
</gene>
<comment type="caution">
    <text evidence="1">The sequence shown here is derived from an EMBL/GenBank/DDBJ whole genome shotgun (WGS) entry which is preliminary data.</text>
</comment>
<dbReference type="STRING" id="1907941.BKE30_15425"/>
<protein>
    <submittedName>
        <fullName evidence="1">Uncharacterized protein</fullName>
    </submittedName>
</protein>
<proteinExistence type="predicted"/>
<dbReference type="Proteomes" id="UP000192132">
    <property type="component" value="Unassembled WGS sequence"/>
</dbReference>
<sequence>MKKPSNQNVAAGLIPARLLKKESHPDFPKLKVTYPFEDDDQLTLSFKEVVAIVAKAREVGQLEATDKLTEEYIRRELKLVPIVGTIGDGCKNHYIKPVKVD</sequence>
<name>A0A1S8CQH8_9GAMM</name>
<dbReference type="EMBL" id="MLCN01000082">
    <property type="protein sequence ID" value="ONG37031.1"/>
    <property type="molecule type" value="Genomic_DNA"/>
</dbReference>
<accession>A0A1S8CQH8</accession>